<dbReference type="RefSeq" id="WP_276607156.1">
    <property type="nucleotide sequence ID" value="NZ_JBAKBA010000002.1"/>
</dbReference>
<sequence length="41" mass="4948">MKSKKKTLRNKHVWFSVWNPKSSQLSPKCDAEYRPIRQSTR</sequence>
<organism evidence="2 3">
    <name type="scientific">Psychromonas arctica</name>
    <dbReference type="NCBI Taxonomy" id="168275"/>
    <lineage>
        <taxon>Bacteria</taxon>
        <taxon>Pseudomonadati</taxon>
        <taxon>Pseudomonadota</taxon>
        <taxon>Gammaproteobacteria</taxon>
        <taxon>Alteromonadales</taxon>
        <taxon>Psychromonadaceae</taxon>
        <taxon>Psychromonas</taxon>
    </lineage>
</organism>
<reference evidence="2 3" key="1">
    <citation type="submission" date="2024-02" db="EMBL/GenBank/DDBJ databases">
        <title>Bacteria isolated from the canopy kelp, Nereocystis luetkeana.</title>
        <authorList>
            <person name="Pfister C.A."/>
            <person name="Younker I.T."/>
            <person name="Light S.H."/>
        </authorList>
    </citation>
    <scope>NUCLEOTIDE SEQUENCE [LARGE SCALE GENOMIC DNA]</scope>
    <source>
        <strain evidence="2 3">TI.2.07</strain>
    </source>
</reference>
<evidence type="ECO:0000313" key="2">
    <source>
        <dbReference type="EMBL" id="MEL0657866.1"/>
    </source>
</evidence>
<dbReference type="Proteomes" id="UP001366060">
    <property type="component" value="Unassembled WGS sequence"/>
</dbReference>
<accession>A0ABU9H7U3</accession>
<protein>
    <submittedName>
        <fullName evidence="2">Uncharacterized protein</fullName>
    </submittedName>
</protein>
<evidence type="ECO:0000256" key="1">
    <source>
        <dbReference type="SAM" id="MobiDB-lite"/>
    </source>
</evidence>
<gene>
    <name evidence="2" type="ORF">V6255_01840</name>
</gene>
<keyword evidence="3" id="KW-1185">Reference proteome</keyword>
<name>A0ABU9H7U3_9GAMM</name>
<proteinExistence type="predicted"/>
<feature type="region of interest" description="Disordered" evidence="1">
    <location>
        <begin position="21"/>
        <end position="41"/>
    </location>
</feature>
<dbReference type="EMBL" id="JBAKBA010000002">
    <property type="protein sequence ID" value="MEL0657866.1"/>
    <property type="molecule type" value="Genomic_DNA"/>
</dbReference>
<comment type="caution">
    <text evidence="2">The sequence shown here is derived from an EMBL/GenBank/DDBJ whole genome shotgun (WGS) entry which is preliminary data.</text>
</comment>
<evidence type="ECO:0000313" key="3">
    <source>
        <dbReference type="Proteomes" id="UP001366060"/>
    </source>
</evidence>